<reference evidence="4 5" key="1">
    <citation type="journal article" date="2018" name="Nat. Ecol. Evol.">
        <title>Pezizomycetes genomes reveal the molecular basis of ectomycorrhizal truffle lifestyle.</title>
        <authorList>
            <person name="Murat C."/>
            <person name="Payen T."/>
            <person name="Noel B."/>
            <person name="Kuo A."/>
            <person name="Morin E."/>
            <person name="Chen J."/>
            <person name="Kohler A."/>
            <person name="Krizsan K."/>
            <person name="Balestrini R."/>
            <person name="Da Silva C."/>
            <person name="Montanini B."/>
            <person name="Hainaut M."/>
            <person name="Levati E."/>
            <person name="Barry K.W."/>
            <person name="Belfiori B."/>
            <person name="Cichocki N."/>
            <person name="Clum A."/>
            <person name="Dockter R.B."/>
            <person name="Fauchery L."/>
            <person name="Guy J."/>
            <person name="Iotti M."/>
            <person name="Le Tacon F."/>
            <person name="Lindquist E.A."/>
            <person name="Lipzen A."/>
            <person name="Malagnac F."/>
            <person name="Mello A."/>
            <person name="Molinier V."/>
            <person name="Miyauchi S."/>
            <person name="Poulain J."/>
            <person name="Riccioni C."/>
            <person name="Rubini A."/>
            <person name="Sitrit Y."/>
            <person name="Splivallo R."/>
            <person name="Traeger S."/>
            <person name="Wang M."/>
            <person name="Zifcakova L."/>
            <person name="Wipf D."/>
            <person name="Zambonelli A."/>
            <person name="Paolocci F."/>
            <person name="Nowrousian M."/>
            <person name="Ottonello S."/>
            <person name="Baldrian P."/>
            <person name="Spatafora J.W."/>
            <person name="Henrissat B."/>
            <person name="Nagy L.G."/>
            <person name="Aury J.M."/>
            <person name="Wincker P."/>
            <person name="Grigoriev I.V."/>
            <person name="Bonfante P."/>
            <person name="Martin F.M."/>
        </authorList>
    </citation>
    <scope>NUCLEOTIDE SEQUENCE [LARGE SCALE GENOMIC DNA]</scope>
    <source>
        <strain evidence="4 5">RN42</strain>
    </source>
</reference>
<dbReference type="PROSITE" id="PS51140">
    <property type="entry name" value="CUE"/>
    <property type="match status" value="1"/>
</dbReference>
<keyword evidence="5" id="KW-1185">Reference proteome</keyword>
<dbReference type="Gene3D" id="1.10.8.10">
    <property type="entry name" value="DNA helicase RuvA subunit, C-terminal domain"/>
    <property type="match status" value="1"/>
</dbReference>
<feature type="compositionally biased region" description="Pro residues" evidence="1">
    <location>
        <begin position="102"/>
        <end position="113"/>
    </location>
</feature>
<organism evidence="4 5">
    <name type="scientific">Ascobolus immersus RN42</name>
    <dbReference type="NCBI Taxonomy" id="1160509"/>
    <lineage>
        <taxon>Eukaryota</taxon>
        <taxon>Fungi</taxon>
        <taxon>Dikarya</taxon>
        <taxon>Ascomycota</taxon>
        <taxon>Pezizomycotina</taxon>
        <taxon>Pezizomycetes</taxon>
        <taxon>Pezizales</taxon>
        <taxon>Ascobolaceae</taxon>
        <taxon>Ascobolus</taxon>
    </lineage>
</organism>
<protein>
    <recommendedName>
        <fullName evidence="3">CUE domain-containing protein</fullName>
    </recommendedName>
</protein>
<feature type="domain" description="CUE" evidence="3">
    <location>
        <begin position="57"/>
        <end position="101"/>
    </location>
</feature>
<feature type="compositionally biased region" description="Low complexity" evidence="1">
    <location>
        <begin position="114"/>
        <end position="132"/>
    </location>
</feature>
<dbReference type="OrthoDB" id="3824970at2759"/>
<dbReference type="InterPro" id="IPR003892">
    <property type="entry name" value="CUE"/>
</dbReference>
<evidence type="ECO:0000313" key="5">
    <source>
        <dbReference type="Proteomes" id="UP000275078"/>
    </source>
</evidence>
<proteinExistence type="predicted"/>
<feature type="region of interest" description="Disordered" evidence="1">
    <location>
        <begin position="99"/>
        <end position="132"/>
    </location>
</feature>
<name>A0A3N4INM4_ASCIM</name>
<keyword evidence="2" id="KW-0472">Membrane</keyword>
<sequence length="209" mass="22660">MSHQDETPTIGLPQLAACLFIGFLVYRYFSSSPSPNTSTRPAGATAPATPSPAQLRRLQEQASLVQGMFPQISTNAAIWELQKNGGSVQGVVDKFLSAGRLPEPPVPIVPNPTAPRRTPSTGATASGSSAKAAGYTDLITRYNLKDRLTESGEAKEEDSSDKKGKQPAWSQNKAERAALLQKRRDEMILQARRKLEEQERKGKGKEVEA</sequence>
<dbReference type="EMBL" id="ML119646">
    <property type="protein sequence ID" value="RPA87763.1"/>
    <property type="molecule type" value="Genomic_DNA"/>
</dbReference>
<dbReference type="STRING" id="1160509.A0A3N4INM4"/>
<evidence type="ECO:0000256" key="2">
    <source>
        <dbReference type="SAM" id="Phobius"/>
    </source>
</evidence>
<feature type="transmembrane region" description="Helical" evidence="2">
    <location>
        <begin position="12"/>
        <end position="29"/>
    </location>
</feature>
<dbReference type="Proteomes" id="UP000275078">
    <property type="component" value="Unassembled WGS sequence"/>
</dbReference>
<evidence type="ECO:0000256" key="1">
    <source>
        <dbReference type="SAM" id="MobiDB-lite"/>
    </source>
</evidence>
<gene>
    <name evidence="4" type="ORF">BJ508DRAFT_410470</name>
</gene>
<dbReference type="AlphaFoldDB" id="A0A3N4INM4"/>
<evidence type="ECO:0000259" key="3">
    <source>
        <dbReference type="PROSITE" id="PS51140"/>
    </source>
</evidence>
<evidence type="ECO:0000313" key="4">
    <source>
        <dbReference type="EMBL" id="RPA87763.1"/>
    </source>
</evidence>
<keyword evidence="2" id="KW-0812">Transmembrane</keyword>
<accession>A0A3N4INM4</accession>
<dbReference type="GO" id="GO:0043130">
    <property type="term" value="F:ubiquitin binding"/>
    <property type="evidence" value="ECO:0007669"/>
    <property type="project" value="InterPro"/>
</dbReference>
<keyword evidence="2" id="KW-1133">Transmembrane helix</keyword>
<feature type="region of interest" description="Disordered" evidence="1">
    <location>
        <begin position="147"/>
        <end position="175"/>
    </location>
</feature>